<dbReference type="PANTHER" id="PTHR45228">
    <property type="entry name" value="CYCLIC DI-GMP PHOSPHODIESTERASE TM_0186-RELATED"/>
    <property type="match status" value="1"/>
</dbReference>
<feature type="domain" description="HD-GYP" evidence="1">
    <location>
        <begin position="1"/>
        <end position="104"/>
    </location>
</feature>
<dbReference type="SUPFAM" id="SSF109604">
    <property type="entry name" value="HD-domain/PDEase-like"/>
    <property type="match status" value="1"/>
</dbReference>
<gene>
    <name evidence="2" type="ORF">METZ01_LOCUS464796</name>
</gene>
<dbReference type="PANTHER" id="PTHR45228:SF1">
    <property type="entry name" value="CYCLIC DI-GMP PHOSPHODIESTERASE TM_0186"/>
    <property type="match status" value="1"/>
</dbReference>
<dbReference type="EMBL" id="UINC01195392">
    <property type="protein sequence ID" value="SVE11942.1"/>
    <property type="molecule type" value="Genomic_DNA"/>
</dbReference>
<name>A0A383AW47_9ZZZZ</name>
<dbReference type="AlphaFoldDB" id="A0A383AW47"/>
<dbReference type="InterPro" id="IPR003607">
    <property type="entry name" value="HD/PDEase_dom"/>
</dbReference>
<proteinExistence type="predicted"/>
<reference evidence="2" key="1">
    <citation type="submission" date="2018-05" db="EMBL/GenBank/DDBJ databases">
        <authorList>
            <person name="Lanie J.A."/>
            <person name="Ng W.-L."/>
            <person name="Kazmierczak K.M."/>
            <person name="Andrzejewski T.M."/>
            <person name="Davidsen T.M."/>
            <person name="Wayne K.J."/>
            <person name="Tettelin H."/>
            <person name="Glass J.I."/>
            <person name="Rusch D."/>
            <person name="Podicherti R."/>
            <person name="Tsui H.-C.T."/>
            <person name="Winkler M.E."/>
        </authorList>
    </citation>
    <scope>NUCLEOTIDE SEQUENCE</scope>
</reference>
<dbReference type="CDD" id="cd00077">
    <property type="entry name" value="HDc"/>
    <property type="match status" value="1"/>
</dbReference>
<feature type="non-terminal residue" evidence="2">
    <location>
        <position position="104"/>
    </location>
</feature>
<organism evidence="2">
    <name type="scientific">marine metagenome</name>
    <dbReference type="NCBI Taxonomy" id="408172"/>
    <lineage>
        <taxon>unclassified sequences</taxon>
        <taxon>metagenomes</taxon>
        <taxon>ecological metagenomes</taxon>
    </lineage>
</organism>
<evidence type="ECO:0000259" key="1">
    <source>
        <dbReference type="PROSITE" id="PS51832"/>
    </source>
</evidence>
<dbReference type="Pfam" id="PF13487">
    <property type="entry name" value="HD_5"/>
    <property type="match status" value="1"/>
</dbReference>
<sequence length="104" mass="11599">MKKHTEIGAEILSGSHSSVMQLAETISLTHQERWNGSGYPNHLKSEEVSQAGRIVAICAVFDALTSKRYYKEAFSIEKSMEIIEQGSGKDFEPRLVEAFKQALP</sequence>
<dbReference type="InterPro" id="IPR052020">
    <property type="entry name" value="Cyclic_di-GMP/3'3'-cGAMP_PDE"/>
</dbReference>
<dbReference type="InterPro" id="IPR037522">
    <property type="entry name" value="HD_GYP_dom"/>
</dbReference>
<dbReference type="PROSITE" id="PS51832">
    <property type="entry name" value="HD_GYP"/>
    <property type="match status" value="1"/>
</dbReference>
<evidence type="ECO:0000313" key="2">
    <source>
        <dbReference type="EMBL" id="SVE11942.1"/>
    </source>
</evidence>
<protein>
    <recommendedName>
        <fullName evidence="1">HD-GYP domain-containing protein</fullName>
    </recommendedName>
</protein>
<accession>A0A383AW47</accession>
<dbReference type="Gene3D" id="1.10.3210.10">
    <property type="entry name" value="Hypothetical protein af1432"/>
    <property type="match status" value="1"/>
</dbReference>